<evidence type="ECO:0000259" key="5">
    <source>
        <dbReference type="Pfam" id="PF01526"/>
    </source>
</evidence>
<keyword evidence="4" id="KW-0233">DNA recombination</keyword>
<keyword evidence="8" id="KW-1185">Reference proteome</keyword>
<protein>
    <submittedName>
        <fullName evidence="7">Tn3 family transposase Tn4430</fullName>
    </submittedName>
</protein>
<feature type="domain" description="Tn3 transposase DDE" evidence="5">
    <location>
        <begin position="588"/>
        <end position="974"/>
    </location>
</feature>
<evidence type="ECO:0000256" key="4">
    <source>
        <dbReference type="ARBA" id="ARBA00023172"/>
    </source>
</evidence>
<accession>A0ABP9VGQ4</accession>
<keyword evidence="2" id="KW-0815">Transposition</keyword>
<gene>
    <name evidence="7" type="ORF">Dxin01_04169</name>
</gene>
<evidence type="ECO:0000256" key="3">
    <source>
        <dbReference type="ARBA" id="ARBA00023125"/>
    </source>
</evidence>
<dbReference type="InterPro" id="IPR002513">
    <property type="entry name" value="Tn3_Tnp_DDE_dom"/>
</dbReference>
<evidence type="ECO:0000256" key="1">
    <source>
        <dbReference type="ARBA" id="ARBA00009402"/>
    </source>
</evidence>
<evidence type="ECO:0000259" key="6">
    <source>
        <dbReference type="Pfam" id="PF13700"/>
    </source>
</evidence>
<dbReference type="Pfam" id="PF13700">
    <property type="entry name" value="DUF4158"/>
    <property type="match status" value="1"/>
</dbReference>
<dbReference type="Pfam" id="PF01526">
    <property type="entry name" value="DDE_Tnp_Tn3"/>
    <property type="match status" value="1"/>
</dbReference>
<dbReference type="EMBL" id="BAABRN010000118">
    <property type="protein sequence ID" value="GAA5504399.1"/>
    <property type="molecule type" value="Genomic_DNA"/>
</dbReference>
<keyword evidence="3" id="KW-0238">DNA-binding</keyword>
<dbReference type="InterPro" id="IPR025296">
    <property type="entry name" value="DUF4158"/>
</dbReference>
<reference evidence="7 8" key="1">
    <citation type="submission" date="2024-02" db="EMBL/GenBank/DDBJ databases">
        <title>Deinococcus xinjiangensis NBRC 107630.</title>
        <authorList>
            <person name="Ichikawa N."/>
            <person name="Katano-Makiyama Y."/>
            <person name="Hidaka K."/>
        </authorList>
    </citation>
    <scope>NUCLEOTIDE SEQUENCE [LARGE SCALE GENOMIC DNA]</scope>
    <source>
        <strain evidence="7 8">NBRC 107630</strain>
    </source>
</reference>
<evidence type="ECO:0000313" key="7">
    <source>
        <dbReference type="EMBL" id="GAA5504399.1"/>
    </source>
</evidence>
<evidence type="ECO:0000313" key="8">
    <source>
        <dbReference type="Proteomes" id="UP001458946"/>
    </source>
</evidence>
<evidence type="ECO:0000256" key="2">
    <source>
        <dbReference type="ARBA" id="ARBA00022578"/>
    </source>
</evidence>
<comment type="caution">
    <text evidence="7">The sequence shown here is derived from an EMBL/GenBank/DDBJ whole genome shotgun (WGS) entry which is preliminary data.</text>
</comment>
<dbReference type="Proteomes" id="UP001458946">
    <property type="component" value="Unassembled WGS sequence"/>
</dbReference>
<organism evidence="7 8">
    <name type="scientific">Deinococcus xinjiangensis</name>
    <dbReference type="NCBI Taxonomy" id="457454"/>
    <lineage>
        <taxon>Bacteria</taxon>
        <taxon>Thermotogati</taxon>
        <taxon>Deinococcota</taxon>
        <taxon>Deinococci</taxon>
        <taxon>Deinococcales</taxon>
        <taxon>Deinococcaceae</taxon>
        <taxon>Deinococcus</taxon>
    </lineage>
</organism>
<name>A0ABP9VGQ4_9DEIO</name>
<dbReference type="NCBIfam" id="NF033527">
    <property type="entry name" value="transpos_Tn3"/>
    <property type="match status" value="1"/>
</dbReference>
<feature type="domain" description="DUF4158" evidence="6">
    <location>
        <begin position="14"/>
        <end position="167"/>
    </location>
</feature>
<sequence>MDSDQDRHFSTDALPEVLPEPLLHKQFQLSDADLAEVELCRGSVNRLGFAVQLCTLRWYGFFLNDLTRVPNEVLLHLTVQLGFLPFDLHGYPADDKTRHAHLDRLRQYLGFRRCDAEQRQLLHTFLQQEAASLPRTELLRKAAFTWLHAHRVVRPGRTTLRDLIASARETAYDCTFQTLTNPLTDAQKAGLDALVKDGEERPGVPAWPRSPLEQLRTAPKKESADTMLMLLERLNTLLQMGFGHYGPLADIHIGMRRHLGLWGYRYDAWSLRRFPSGKRHAILLCFVQMATAETADAVVETLDKLMNEIHASARKRRQQLLRASEEARRRSLEVMEVMGTMALDDAIPDSELRPQLLKYYPREELTRLVEGSRHLREADDGSVYRHTAPSWGTTRRYSPALFSVMPFSWADGAPIGQAISFMRAFNASGKRKFGDDVPVEWLPPKWQPCVISRRRGQVTLSRAHYELALLSVLVEKLKGGDVTVQHSRRWADYEQYLIAKDDWQAQREQHYQALDLPLDVDAYLKNLDERLHAVTQVVNQGLPTNAAVTLNAARGEWKLAPLRKKHQHTEKTVKKLLESRMPSRELLDMVLDLDERLDLLGVFLHDGTKSHWPRRIQRRNVLAALIAVGCNVGVTHMAAASDLSVREITSAIDWYLTEEALRAVSVELVNFASGLPMAAVFGRGDTCSADGMRFYVPVNILAADYSHLLGGRGITMYVHTTDTSLRLYQQPIPTRLREATYVLDGLLDHGTELEPDQVFTDSHGFSEVVMAAAALLSKELAPRLKNINEKTLYKVDRSRSYQHLDPILKGTVKTHVIREVWDDVVRVMASMKAGTATASLLLHRLGSYARQNRVHQAFAEIGRAEATMHVLRTAGSEEYRHLQSRELNKGESAHALSRFLCFGQEGAMRGRDLMEQTQTFSALAVLHNVVVAWNLMTLESVVAQIRAEGYDLTDEALALTTPLMRKHINPFGRYHFDMSRIRD</sequence>
<dbReference type="InterPro" id="IPR047653">
    <property type="entry name" value="Tn3-like_transpos"/>
</dbReference>
<dbReference type="RefSeq" id="WP_353544360.1">
    <property type="nucleotide sequence ID" value="NZ_BAABRN010000118.1"/>
</dbReference>
<comment type="similarity">
    <text evidence="1">Belongs to the transposase 7 family.</text>
</comment>
<proteinExistence type="inferred from homology"/>